<dbReference type="InterPro" id="IPR036155">
    <property type="entry name" value="Crypto/Photolyase_N_sf"/>
</dbReference>
<evidence type="ECO:0000256" key="1">
    <source>
        <dbReference type="SAM" id="MobiDB-lite"/>
    </source>
</evidence>
<organism evidence="3 4">
    <name type="scientific">Haloarchaeobius iranensis</name>
    <dbReference type="NCBI Taxonomy" id="996166"/>
    <lineage>
        <taxon>Archaea</taxon>
        <taxon>Methanobacteriati</taxon>
        <taxon>Methanobacteriota</taxon>
        <taxon>Stenosarchaea group</taxon>
        <taxon>Halobacteria</taxon>
        <taxon>Halobacteriales</taxon>
        <taxon>Halorubellaceae</taxon>
        <taxon>Haloarchaeobius</taxon>
    </lineage>
</organism>
<keyword evidence="4" id="KW-1185">Reference proteome</keyword>
<feature type="region of interest" description="Disordered" evidence="1">
    <location>
        <begin position="28"/>
        <end position="57"/>
    </location>
</feature>
<dbReference type="InterPro" id="IPR014729">
    <property type="entry name" value="Rossmann-like_a/b/a_fold"/>
</dbReference>
<sequence length="57" mass="6326">MNPVVVWHRVDLRLADNPALAAAADAATEALSRRRRGRRGDEGSHERDDGRASLDQF</sequence>
<dbReference type="Pfam" id="PF00875">
    <property type="entry name" value="DNA_photolyase"/>
    <property type="match status" value="1"/>
</dbReference>
<dbReference type="EMBL" id="FNIA01000005">
    <property type="protein sequence ID" value="SDM65775.1"/>
    <property type="molecule type" value="Genomic_DNA"/>
</dbReference>
<name>A0A1G9V1L4_9EURY</name>
<gene>
    <name evidence="3" type="ORF">SAMN05192554_105123</name>
</gene>
<dbReference type="GO" id="GO:0016829">
    <property type="term" value="F:lyase activity"/>
    <property type="evidence" value="ECO:0007669"/>
    <property type="project" value="UniProtKB-KW"/>
</dbReference>
<evidence type="ECO:0000313" key="3">
    <source>
        <dbReference type="EMBL" id="SDM65775.1"/>
    </source>
</evidence>
<dbReference type="Proteomes" id="UP000199370">
    <property type="component" value="Unassembled WGS sequence"/>
</dbReference>
<reference evidence="3 4" key="1">
    <citation type="submission" date="2016-10" db="EMBL/GenBank/DDBJ databases">
        <authorList>
            <person name="de Groot N.N."/>
        </authorList>
    </citation>
    <scope>NUCLEOTIDE SEQUENCE [LARGE SCALE GENOMIC DNA]</scope>
    <source>
        <strain evidence="4">EB21,IBRC-M 10013,KCTC 4048</strain>
    </source>
</reference>
<keyword evidence="3" id="KW-0456">Lyase</keyword>
<dbReference type="InterPro" id="IPR006050">
    <property type="entry name" value="DNA_photolyase_N"/>
</dbReference>
<evidence type="ECO:0000313" key="4">
    <source>
        <dbReference type="Proteomes" id="UP000199370"/>
    </source>
</evidence>
<dbReference type="SUPFAM" id="SSF52425">
    <property type="entry name" value="Cryptochrome/photolyase, N-terminal domain"/>
    <property type="match status" value="1"/>
</dbReference>
<dbReference type="AlphaFoldDB" id="A0A1G9V1L4"/>
<evidence type="ECO:0000259" key="2">
    <source>
        <dbReference type="PROSITE" id="PS51645"/>
    </source>
</evidence>
<feature type="compositionally biased region" description="Basic and acidic residues" evidence="1">
    <location>
        <begin position="39"/>
        <end position="57"/>
    </location>
</feature>
<proteinExistence type="predicted"/>
<feature type="domain" description="Photolyase/cryptochrome alpha/beta" evidence="2">
    <location>
        <begin position="2"/>
        <end position="57"/>
    </location>
</feature>
<protein>
    <submittedName>
        <fullName evidence="3">DNA photolyase</fullName>
    </submittedName>
</protein>
<dbReference type="Gene3D" id="3.40.50.620">
    <property type="entry name" value="HUPs"/>
    <property type="match status" value="1"/>
</dbReference>
<dbReference type="RefSeq" id="WP_139172264.1">
    <property type="nucleotide sequence ID" value="NZ_FNIA01000005.1"/>
</dbReference>
<dbReference type="PROSITE" id="PS51645">
    <property type="entry name" value="PHR_CRY_ALPHA_BETA"/>
    <property type="match status" value="1"/>
</dbReference>
<accession>A0A1G9V1L4</accession>